<gene>
    <name evidence="8" type="ORF">Cadr_000029639</name>
</gene>
<reference evidence="8 9" key="1">
    <citation type="journal article" date="2019" name="Mol. Ecol. Resour.">
        <title>Improving Illumina assemblies with Hi-C and long reads: an example with the North African dromedary.</title>
        <authorList>
            <person name="Elbers J.P."/>
            <person name="Rogers M.F."/>
            <person name="Perelman P.L."/>
            <person name="Proskuryakova A.A."/>
            <person name="Serdyukova N.A."/>
            <person name="Johnson W.E."/>
            <person name="Horin P."/>
            <person name="Corander J."/>
            <person name="Murphy D."/>
            <person name="Burger P.A."/>
        </authorList>
    </citation>
    <scope>NUCLEOTIDE SEQUENCE [LARGE SCALE GENOMIC DNA]</scope>
    <source>
        <strain evidence="8">Drom800</strain>
        <tissue evidence="8">Blood</tissue>
    </source>
</reference>
<keyword evidence="9" id="KW-1185">Reference proteome</keyword>
<proteinExistence type="predicted"/>
<feature type="domain" description="KHA" evidence="7">
    <location>
        <begin position="28"/>
        <end position="110"/>
    </location>
</feature>
<dbReference type="STRING" id="9838.ENSCDRP00005026794"/>
<dbReference type="PANTHER" id="PTHR14136:SF39">
    <property type="entry name" value="BTB_POZ DOMAIN-CONTAINING PROTEIN KCTD9"/>
    <property type="match status" value="1"/>
</dbReference>
<keyword evidence="4" id="KW-0833">Ubl conjugation pathway</keyword>
<dbReference type="Proteomes" id="UP000299084">
    <property type="component" value="Unassembled WGS sequence"/>
</dbReference>
<dbReference type="InterPro" id="IPR011333">
    <property type="entry name" value="SKP1/BTB/POZ_sf"/>
</dbReference>
<dbReference type="EMBL" id="JWIN03000031">
    <property type="protein sequence ID" value="KAB1256050.1"/>
    <property type="molecule type" value="Genomic_DNA"/>
</dbReference>
<evidence type="ECO:0000256" key="4">
    <source>
        <dbReference type="ARBA" id="ARBA00022786"/>
    </source>
</evidence>
<comment type="function">
    <text evidence="5">Substrate-specific adapter of a BCR (BTB-CUL3-RBX1) E3 ubiquitin-protein ligase complex, which mediates the ubiquitination of target proteins, leading to their degradation by the proteasome.</text>
</comment>
<evidence type="ECO:0000313" key="8">
    <source>
        <dbReference type="EMBL" id="KAB1256050.1"/>
    </source>
</evidence>
<comment type="pathway">
    <text evidence="1">Protein modification; protein ubiquitination.</text>
</comment>
<dbReference type="AlphaFoldDB" id="A0A5N4CBB9"/>
<evidence type="ECO:0000256" key="2">
    <source>
        <dbReference type="ARBA" id="ARBA00022553"/>
    </source>
</evidence>
<dbReference type="SMART" id="SM00225">
    <property type="entry name" value="BTB"/>
    <property type="match status" value="1"/>
</dbReference>
<dbReference type="GO" id="GO:0051260">
    <property type="term" value="P:protein homooligomerization"/>
    <property type="evidence" value="ECO:0007669"/>
    <property type="project" value="InterPro"/>
</dbReference>
<keyword evidence="2" id="KW-0597">Phosphoprotein</keyword>
<dbReference type="SUPFAM" id="SSF141571">
    <property type="entry name" value="Pentapeptide repeat-like"/>
    <property type="match status" value="1"/>
</dbReference>
<comment type="caution">
    <text evidence="8">The sequence shown here is derived from an EMBL/GenBank/DDBJ whole genome shotgun (WGS) entry which is preliminary data.</text>
</comment>
<dbReference type="InterPro" id="IPR051082">
    <property type="entry name" value="Pentapeptide-BTB/POZ_domain"/>
</dbReference>
<evidence type="ECO:0000256" key="6">
    <source>
        <dbReference type="ARBA" id="ARBA00073142"/>
    </source>
</evidence>
<dbReference type="FunFam" id="2.160.20.80:FF:000002">
    <property type="entry name" value="Potassium channel tetramerization domain-containing 9a"/>
    <property type="match status" value="1"/>
</dbReference>
<evidence type="ECO:0000256" key="3">
    <source>
        <dbReference type="ARBA" id="ARBA00022737"/>
    </source>
</evidence>
<accession>A0A5N4CBB9</accession>
<dbReference type="CDD" id="cd18368">
    <property type="entry name" value="BTB_POZ_KCTD9"/>
    <property type="match status" value="1"/>
</dbReference>
<evidence type="ECO:0000259" key="7">
    <source>
        <dbReference type="PROSITE" id="PS51490"/>
    </source>
</evidence>
<organism evidence="8 9">
    <name type="scientific">Camelus dromedarius</name>
    <name type="common">Dromedary</name>
    <name type="synonym">Arabian camel</name>
    <dbReference type="NCBI Taxonomy" id="9838"/>
    <lineage>
        <taxon>Eukaryota</taxon>
        <taxon>Metazoa</taxon>
        <taxon>Chordata</taxon>
        <taxon>Craniata</taxon>
        <taxon>Vertebrata</taxon>
        <taxon>Euteleostomi</taxon>
        <taxon>Mammalia</taxon>
        <taxon>Eutheria</taxon>
        <taxon>Laurasiatheria</taxon>
        <taxon>Artiodactyla</taxon>
        <taxon>Tylopoda</taxon>
        <taxon>Camelidae</taxon>
        <taxon>Camelus</taxon>
    </lineage>
</organism>
<dbReference type="CDD" id="cd17073">
    <property type="entry name" value="KHA"/>
    <property type="match status" value="1"/>
</dbReference>
<sequence>MSQLATLLIVQSSPVNKGPAPVLIAYGTFIQYPVASQVAVDAAGVVAVYGTLSDLLSVASNKLGIKATSVYNGKGGLIDDIALIRDDDVLFVCEGEPFIDPQTDSKPPEGLSGAHTDWLTLNVGGRYFTTTRSTLVNKEPDSMLAHMFKDRGVWGNKQDHRGAFLIDRSPEYFEPILNYLRHGQLIVNDGINLLGVLEEARFFGIDSLIEHLEVAIKNSQPPEDHSPISRKEFVRFLLATPTKSELRCQGLNFSGADLSRLDLRYINFKMANLSRCNLAHANLCCANLERADLSGSVLDCANLQGVKMLCSNAEGASLKLCNFEDPSGLKANLEGANLKGVDMEGSQMTGINLRVATLKNAKLKNCNLRGATLAGTDLENCDLSGCDLQEANLRGSNVKGAIFEEMLTPLHMSQSVR</sequence>
<evidence type="ECO:0000256" key="1">
    <source>
        <dbReference type="ARBA" id="ARBA00004906"/>
    </source>
</evidence>
<dbReference type="Pfam" id="PF02214">
    <property type="entry name" value="BTB_2"/>
    <property type="match status" value="1"/>
</dbReference>
<dbReference type="FunFam" id="3.30.710.10:FF:000044">
    <property type="entry name" value="BTB/POZ domain-containing protein KCTD9 isoform X1"/>
    <property type="match status" value="1"/>
</dbReference>
<name>A0A5N4CBB9_CAMDR</name>
<dbReference type="InterPro" id="IPR021789">
    <property type="entry name" value="KHA_dom"/>
</dbReference>
<dbReference type="SUPFAM" id="SSF54695">
    <property type="entry name" value="POZ domain"/>
    <property type="match status" value="1"/>
</dbReference>
<dbReference type="InterPro" id="IPR001646">
    <property type="entry name" value="5peptide_repeat"/>
</dbReference>
<dbReference type="Gene3D" id="3.30.710.10">
    <property type="entry name" value="Potassium Channel Kv1.1, Chain A"/>
    <property type="match status" value="1"/>
</dbReference>
<evidence type="ECO:0000256" key="5">
    <source>
        <dbReference type="ARBA" id="ARBA00053523"/>
    </source>
</evidence>
<dbReference type="Pfam" id="PF11834">
    <property type="entry name" value="KHA"/>
    <property type="match status" value="1"/>
</dbReference>
<keyword evidence="3" id="KW-0677">Repeat</keyword>
<dbReference type="PANTHER" id="PTHR14136">
    <property type="entry name" value="BTB_POZ DOMAIN-CONTAINING PROTEIN KCTD9"/>
    <property type="match status" value="1"/>
</dbReference>
<dbReference type="PROSITE" id="PS51490">
    <property type="entry name" value="KHA"/>
    <property type="match status" value="1"/>
</dbReference>
<dbReference type="InterPro" id="IPR000210">
    <property type="entry name" value="BTB/POZ_dom"/>
</dbReference>
<dbReference type="Pfam" id="PF00805">
    <property type="entry name" value="Pentapeptide"/>
    <property type="match status" value="2"/>
</dbReference>
<dbReference type="InterPro" id="IPR003131">
    <property type="entry name" value="T1-type_BTB"/>
</dbReference>
<protein>
    <recommendedName>
        <fullName evidence="6">BTB/POZ domain-containing protein KCTD9</fullName>
    </recommendedName>
</protein>
<evidence type="ECO:0000313" key="9">
    <source>
        <dbReference type="Proteomes" id="UP000299084"/>
    </source>
</evidence>
<dbReference type="Gene3D" id="2.160.20.80">
    <property type="entry name" value="E3 ubiquitin-protein ligase SopA"/>
    <property type="match status" value="1"/>
</dbReference>